<proteinExistence type="predicted"/>
<dbReference type="OrthoDB" id="5462226at2"/>
<evidence type="ECO:0000313" key="1">
    <source>
        <dbReference type="EMBL" id="SDK41398.1"/>
    </source>
</evidence>
<gene>
    <name evidence="1" type="ORF">SAMN05660337_0374</name>
</gene>
<evidence type="ECO:0000313" key="2">
    <source>
        <dbReference type="Proteomes" id="UP000199053"/>
    </source>
</evidence>
<protein>
    <submittedName>
        <fullName evidence="1">Uncharacterized protein</fullName>
    </submittedName>
</protein>
<dbReference type="AlphaFoldDB" id="A0A1G9BPH0"/>
<dbReference type="RefSeq" id="WP_092157676.1">
    <property type="nucleotide sequence ID" value="NZ_FNGA01000001.1"/>
</dbReference>
<dbReference type="STRING" id="246191.SAMN05660337_0374"/>
<name>A0A1G9BPH0_9BACT</name>
<accession>A0A1G9BPH0</accession>
<reference evidence="2" key="1">
    <citation type="submission" date="2016-10" db="EMBL/GenBank/DDBJ databases">
        <authorList>
            <person name="Varghese N."/>
            <person name="Submissions S."/>
        </authorList>
    </citation>
    <scope>NUCLEOTIDE SEQUENCE [LARGE SCALE GENOMIC DNA]</scope>
    <source>
        <strain evidence="2">DSM 16995</strain>
    </source>
</reference>
<sequence>MSLKDSFIPPPRLLRFLSTSFFFVCIFTLFICQNAQAKTVDPSIFLGPPLGETIILDGCDGTVTKRTTTAVSDTGVYSIEERTRLPVKEIKEGLFKGRNARIMRGEEDIVDNYTLQAVEGKIVITRCNEAETVVDLLNRKWTHRGDDLSGNYFEIQCSLVGEKEKLIHGKKRKVIYVETFCNAGGYAVKSVYTVASGLGIIHYEVVDPDDPLVLFTLKEN</sequence>
<dbReference type="Proteomes" id="UP000199053">
    <property type="component" value="Unassembled WGS sequence"/>
</dbReference>
<dbReference type="EMBL" id="FNGA01000001">
    <property type="protein sequence ID" value="SDK41398.1"/>
    <property type="molecule type" value="Genomic_DNA"/>
</dbReference>
<keyword evidence="2" id="KW-1185">Reference proteome</keyword>
<organism evidence="1 2">
    <name type="scientific">Maridesulfovibrio ferrireducens</name>
    <dbReference type="NCBI Taxonomy" id="246191"/>
    <lineage>
        <taxon>Bacteria</taxon>
        <taxon>Pseudomonadati</taxon>
        <taxon>Thermodesulfobacteriota</taxon>
        <taxon>Desulfovibrionia</taxon>
        <taxon>Desulfovibrionales</taxon>
        <taxon>Desulfovibrionaceae</taxon>
        <taxon>Maridesulfovibrio</taxon>
    </lineage>
</organism>